<dbReference type="Pfam" id="PF13174">
    <property type="entry name" value="TPR_6"/>
    <property type="match status" value="2"/>
</dbReference>
<keyword evidence="3" id="KW-0812">Transmembrane</keyword>
<dbReference type="Gene3D" id="1.25.40.10">
    <property type="entry name" value="Tetratricopeptide repeat domain"/>
    <property type="match status" value="1"/>
</dbReference>
<feature type="compositionally biased region" description="Polar residues" evidence="2">
    <location>
        <begin position="20"/>
        <end position="46"/>
    </location>
</feature>
<name>A0ABQ6FJH3_9CHLR</name>
<feature type="repeat" description="TPR" evidence="1">
    <location>
        <begin position="318"/>
        <end position="351"/>
    </location>
</feature>
<dbReference type="EMBL" id="BSRI01000001">
    <property type="protein sequence ID" value="GLV53798.1"/>
    <property type="molecule type" value="Genomic_DNA"/>
</dbReference>
<evidence type="ECO:0000256" key="1">
    <source>
        <dbReference type="PROSITE-ProRule" id="PRU00339"/>
    </source>
</evidence>
<evidence type="ECO:0000313" key="5">
    <source>
        <dbReference type="Proteomes" id="UP001344906"/>
    </source>
</evidence>
<organism evidence="4 5">
    <name type="scientific">Dictyobacter halimunensis</name>
    <dbReference type="NCBI Taxonomy" id="3026934"/>
    <lineage>
        <taxon>Bacteria</taxon>
        <taxon>Bacillati</taxon>
        <taxon>Chloroflexota</taxon>
        <taxon>Ktedonobacteria</taxon>
        <taxon>Ktedonobacterales</taxon>
        <taxon>Dictyobacteraceae</taxon>
        <taxon>Dictyobacter</taxon>
    </lineage>
</organism>
<proteinExistence type="predicted"/>
<comment type="caution">
    <text evidence="4">The sequence shown here is derived from an EMBL/GenBank/DDBJ whole genome shotgun (WGS) entry which is preliminary data.</text>
</comment>
<dbReference type="SMART" id="SM00028">
    <property type="entry name" value="TPR"/>
    <property type="match status" value="3"/>
</dbReference>
<feature type="transmembrane region" description="Helical" evidence="3">
    <location>
        <begin position="128"/>
        <end position="148"/>
    </location>
</feature>
<keyword evidence="5" id="KW-1185">Reference proteome</keyword>
<keyword evidence="1" id="KW-0802">TPR repeat</keyword>
<evidence type="ECO:0000313" key="4">
    <source>
        <dbReference type="EMBL" id="GLV53798.1"/>
    </source>
</evidence>
<evidence type="ECO:0008006" key="6">
    <source>
        <dbReference type="Google" id="ProtNLM"/>
    </source>
</evidence>
<keyword evidence="3" id="KW-0472">Membrane</keyword>
<protein>
    <recommendedName>
        <fullName evidence="6">Outer membrane lipoprotein BamD-like domain-containing protein</fullName>
    </recommendedName>
</protein>
<keyword evidence="3" id="KW-1133">Transmembrane helix</keyword>
<dbReference type="PROSITE" id="PS50005">
    <property type="entry name" value="TPR"/>
    <property type="match status" value="2"/>
</dbReference>
<feature type="transmembrane region" description="Helical" evidence="3">
    <location>
        <begin position="94"/>
        <end position="116"/>
    </location>
</feature>
<feature type="compositionally biased region" description="Polar residues" evidence="2">
    <location>
        <begin position="72"/>
        <end position="81"/>
    </location>
</feature>
<feature type="region of interest" description="Disordered" evidence="2">
    <location>
        <begin position="1"/>
        <end position="86"/>
    </location>
</feature>
<dbReference type="InterPro" id="IPR011990">
    <property type="entry name" value="TPR-like_helical_dom_sf"/>
</dbReference>
<dbReference type="InterPro" id="IPR019734">
    <property type="entry name" value="TPR_rpt"/>
</dbReference>
<feature type="repeat" description="TPR" evidence="1">
    <location>
        <begin position="362"/>
        <end position="395"/>
    </location>
</feature>
<sequence>MIPPQPPNYQSGPNYPPAPNYQSGANYQSSAGYQLPSYQSGANYQSGPGYPPPNYQSGANYQSGPGYPPPNNQWQPSTNSQAKPRAAKKQAAPLPLWLFISGIILTIALLVALYILGSDWAEGASQASVAALIIAVLVAVGWFVRTHLRQITPSSKPRRLISTAFLLLLLIFSGWGRASQATLHIWQGQSFENQQKWQPAINEYTFAGETAPLSTDLARTYTSWGQDLNKHQQYNDALAKFNYIITQFDTTGTQISADQGVAQQIKLAKQGSVDARIAMAQQNIQAHNYNAATSSLDTTLGLQYCDDSCRQRAQPLDATAYYQLGSDQLQAKNYSSAVDNFNKILTSFPDAKEANDTRTSMSKALLGLGESQLHNKDYQSAEDSFSKILSTYPYPAKAKQIHSDLAQTIMGLAATARAGSCTDSLKYYQQLAKDYKDTPQGQQAQQQLNIQPDVKGHFVNTTPEHNFYQIALVQGLHGLMTQDEIFSKWDNAPYKTSIQPNGDFVFQGIPEGSYDLMWYSNDGVTEHVEFIYKELSFDPEYVANIGPLCTVNMGTVTNVTGANS</sequence>
<dbReference type="SUPFAM" id="SSF48452">
    <property type="entry name" value="TPR-like"/>
    <property type="match status" value="2"/>
</dbReference>
<evidence type="ECO:0000256" key="3">
    <source>
        <dbReference type="SAM" id="Phobius"/>
    </source>
</evidence>
<evidence type="ECO:0000256" key="2">
    <source>
        <dbReference type="SAM" id="MobiDB-lite"/>
    </source>
</evidence>
<feature type="transmembrane region" description="Helical" evidence="3">
    <location>
        <begin position="160"/>
        <end position="178"/>
    </location>
</feature>
<reference evidence="4 5" key="1">
    <citation type="submission" date="2023-02" db="EMBL/GenBank/DDBJ databases">
        <title>Dictyobacter halimunensis sp. nov., a new member of the class Ktedonobacteria from forest soil in a geothermal area.</title>
        <authorList>
            <person name="Rachmania M.K."/>
            <person name="Ningsih F."/>
            <person name="Sakai Y."/>
            <person name="Yabe S."/>
            <person name="Yokota A."/>
            <person name="Sjamsuridzal W."/>
        </authorList>
    </citation>
    <scope>NUCLEOTIDE SEQUENCE [LARGE SCALE GENOMIC DNA]</scope>
    <source>
        <strain evidence="4 5">S3.2.2.5</strain>
    </source>
</reference>
<dbReference type="CDD" id="cd03493">
    <property type="entry name" value="SQR_QFR_TM"/>
    <property type="match status" value="1"/>
</dbReference>
<dbReference type="Proteomes" id="UP001344906">
    <property type="component" value="Unassembled WGS sequence"/>
</dbReference>
<gene>
    <name evidence="4" type="ORF">KDH_06490</name>
</gene>
<accession>A0ABQ6FJH3</accession>